<name>A0A6N1NVG7_9VIRU</name>
<proteinExistence type="predicted"/>
<evidence type="ECO:0000313" key="2">
    <source>
        <dbReference type="EMBL" id="QKU34402.1"/>
    </source>
</evidence>
<reference evidence="2" key="1">
    <citation type="submission" date="2017-06" db="EMBL/GenBank/DDBJ databases">
        <authorList>
            <person name="Assis F.L."/>
            <person name="Abrahao J.S."/>
            <person name="Silva L."/>
            <person name="Khalil J.B."/>
            <person name="Rodrigues R."/>
            <person name="Silva L.S."/>
            <person name="Boratto P."/>
            <person name="Andrade M."/>
            <person name="Kroon E.G."/>
            <person name="Ribeiro B."/>
            <person name="Bergier I."/>
            <person name="Seligmann H."/>
            <person name="Ghigo E."/>
            <person name="Colson P."/>
            <person name="Levasseur A."/>
            <person name="Raoult D."/>
            <person name="Scola B.L."/>
        </authorList>
    </citation>
    <scope>NUCLEOTIDE SEQUENCE</scope>
    <source>
        <strain evidence="2">Deep ocean</strain>
    </source>
</reference>
<dbReference type="RefSeq" id="YP_010781031.1">
    <property type="nucleotide sequence ID" value="NC_075038.1"/>
</dbReference>
<feature type="region of interest" description="Disordered" evidence="1">
    <location>
        <begin position="264"/>
        <end position="285"/>
    </location>
</feature>
<dbReference type="GeneID" id="80517722"/>
<protein>
    <submittedName>
        <fullName evidence="2">Putative ORFan</fullName>
    </submittedName>
</protein>
<sequence>MHTTTHTTTTTMHTTTHTTTMHTFISSDKQNNQLSDADISKIPLLANLVNLQTKANTNSNSIKTSITSIGFNCIKQYIEYGDWPVYAMKFGAIIDGFSLQEALDYLMIDDTPYFFVDSITDDLIWLHENGVKVHLRFNTDDYRKISFYLDDFDFNNFSNDLIGWNKAQLYSISQSYFDVIDSDHLPEAVYIELDVAMDSMQIEMLVHHNHHAHPARYNNCVNCEDSYCNICDMNPADCVFCEDCGECRSAACACDRAIEIEMRDREESDEKRDKQKFKQTQKRMKYEDSLDDYIERKYDRAQVGVDAD</sequence>
<accession>A0A6N1NVG7</accession>
<feature type="compositionally biased region" description="Basic residues" evidence="1">
    <location>
        <begin position="274"/>
        <end position="283"/>
    </location>
</feature>
<reference evidence="2" key="2">
    <citation type="journal article" date="2018" name="Nat. Commun.">
        <title>Tailed giant Tupanvirus possesses the most complete translational apparatus of the known virosphere.</title>
        <authorList>
            <person name="Abrahao J."/>
            <person name="Silva L."/>
            <person name="Silva L.S."/>
            <person name="Khalil J.Y.B."/>
            <person name="Rodrigues R."/>
            <person name="Arantes T."/>
            <person name="Assis F."/>
            <person name="Boratto P."/>
            <person name="Andrade M."/>
            <person name="Kroon E.G."/>
            <person name="Ribeiro B."/>
            <person name="Bergier I."/>
            <person name="Seligmann H."/>
            <person name="Ghigo E."/>
            <person name="Colson P."/>
            <person name="Levasseur A."/>
            <person name="Kroemer G."/>
            <person name="Raoult D."/>
            <person name="La Scola B."/>
        </authorList>
    </citation>
    <scope>NUCLEOTIDE SEQUENCE [LARGE SCALE GENOMIC DNA]</scope>
    <source>
        <strain evidence="2">Deep ocean</strain>
    </source>
</reference>
<organism evidence="2">
    <name type="scientific">Tupanvirus deep ocean</name>
    <dbReference type="NCBI Taxonomy" id="2126984"/>
    <lineage>
        <taxon>Viruses</taxon>
        <taxon>Varidnaviria</taxon>
        <taxon>Bamfordvirae</taxon>
        <taxon>Nucleocytoviricota</taxon>
        <taxon>Megaviricetes</taxon>
        <taxon>Imitervirales</taxon>
        <taxon>Mimiviridae</taxon>
        <taxon>Megamimivirinae</taxon>
        <taxon>Tupanvirus</taxon>
        <taxon>Tupanvirus altamarinense</taxon>
    </lineage>
</organism>
<feature type="compositionally biased region" description="Basic and acidic residues" evidence="1">
    <location>
        <begin position="264"/>
        <end position="273"/>
    </location>
</feature>
<dbReference type="EMBL" id="MF405918">
    <property type="protein sequence ID" value="QKU34402.1"/>
    <property type="molecule type" value="Genomic_DNA"/>
</dbReference>
<evidence type="ECO:0000256" key="1">
    <source>
        <dbReference type="SAM" id="MobiDB-lite"/>
    </source>
</evidence>
<dbReference type="KEGG" id="vg:80517722"/>